<keyword evidence="1" id="KW-0812">Transmembrane</keyword>
<protein>
    <submittedName>
        <fullName evidence="2">Uncharacterized protein</fullName>
    </submittedName>
</protein>
<dbReference type="AlphaFoldDB" id="A0A0E9UP19"/>
<reference evidence="2" key="1">
    <citation type="submission" date="2014-11" db="EMBL/GenBank/DDBJ databases">
        <authorList>
            <person name="Amaro Gonzalez C."/>
        </authorList>
    </citation>
    <scope>NUCLEOTIDE SEQUENCE</scope>
</reference>
<reference evidence="2" key="2">
    <citation type="journal article" date="2015" name="Fish Shellfish Immunol.">
        <title>Early steps in the European eel (Anguilla anguilla)-Vibrio vulnificus interaction in the gills: Role of the RtxA13 toxin.</title>
        <authorList>
            <person name="Callol A."/>
            <person name="Pajuelo D."/>
            <person name="Ebbesson L."/>
            <person name="Teles M."/>
            <person name="MacKenzie S."/>
            <person name="Amaro C."/>
        </authorList>
    </citation>
    <scope>NUCLEOTIDE SEQUENCE</scope>
</reference>
<evidence type="ECO:0000313" key="2">
    <source>
        <dbReference type="EMBL" id="JAH66708.1"/>
    </source>
</evidence>
<feature type="transmembrane region" description="Helical" evidence="1">
    <location>
        <begin position="20"/>
        <end position="39"/>
    </location>
</feature>
<evidence type="ECO:0000256" key="1">
    <source>
        <dbReference type="SAM" id="Phobius"/>
    </source>
</evidence>
<proteinExistence type="predicted"/>
<sequence length="46" mass="5240">MNGWGHWGAFSSNLIPKMNIHNSTTVLPILIWSLVRVLLSKPYALY</sequence>
<dbReference type="EMBL" id="GBXM01041869">
    <property type="protein sequence ID" value="JAH66708.1"/>
    <property type="molecule type" value="Transcribed_RNA"/>
</dbReference>
<name>A0A0E9UP19_ANGAN</name>
<organism evidence="2">
    <name type="scientific">Anguilla anguilla</name>
    <name type="common">European freshwater eel</name>
    <name type="synonym">Muraena anguilla</name>
    <dbReference type="NCBI Taxonomy" id="7936"/>
    <lineage>
        <taxon>Eukaryota</taxon>
        <taxon>Metazoa</taxon>
        <taxon>Chordata</taxon>
        <taxon>Craniata</taxon>
        <taxon>Vertebrata</taxon>
        <taxon>Euteleostomi</taxon>
        <taxon>Actinopterygii</taxon>
        <taxon>Neopterygii</taxon>
        <taxon>Teleostei</taxon>
        <taxon>Anguilliformes</taxon>
        <taxon>Anguillidae</taxon>
        <taxon>Anguilla</taxon>
    </lineage>
</organism>
<keyword evidence="1" id="KW-0472">Membrane</keyword>
<keyword evidence="1" id="KW-1133">Transmembrane helix</keyword>
<accession>A0A0E9UP19</accession>